<gene>
    <name evidence="2" type="ORF">GPA27_25855</name>
</gene>
<dbReference type="Proteomes" id="UP000634522">
    <property type="component" value="Unassembled WGS sequence"/>
</dbReference>
<proteinExistence type="predicted"/>
<comment type="caution">
    <text evidence="2">The sequence shown here is derived from an EMBL/GenBank/DDBJ whole genome shotgun (WGS) entry which is preliminary data.</text>
</comment>
<accession>A0ABX1NNT6</accession>
<feature type="region of interest" description="Disordered" evidence="1">
    <location>
        <begin position="40"/>
        <end position="62"/>
    </location>
</feature>
<evidence type="ECO:0000313" key="2">
    <source>
        <dbReference type="EMBL" id="NMG00811.1"/>
    </source>
</evidence>
<evidence type="ECO:0000313" key="3">
    <source>
        <dbReference type="Proteomes" id="UP000634522"/>
    </source>
</evidence>
<dbReference type="RefSeq" id="WP_169143322.1">
    <property type="nucleotide sequence ID" value="NZ_WTVS01000101.1"/>
</dbReference>
<reference evidence="2 3" key="1">
    <citation type="submission" date="2019-12" db="EMBL/GenBank/DDBJ databases">
        <title>Comparative genomics gives insights into the taxonomy of the Azoarcus-Aromatoleum group and reveals separate origins of nif in the plant-associated Azoarcus and non-plant-associated Aromatoleum sub-groups.</title>
        <authorList>
            <person name="Lafos M."/>
            <person name="Maluk M."/>
            <person name="Batista M."/>
            <person name="Junghare M."/>
            <person name="Carmona M."/>
            <person name="Faoro H."/>
            <person name="Cruz L.M."/>
            <person name="Battistoni F."/>
            <person name="De Souza E."/>
            <person name="Pedrosa F."/>
            <person name="Chen W.-M."/>
            <person name="Poole P.S."/>
            <person name="Dixon R.A."/>
            <person name="James E.K."/>
        </authorList>
    </citation>
    <scope>NUCLEOTIDE SEQUENCE [LARGE SCALE GENOMIC DNA]</scope>
    <source>
        <strain evidence="2 3">T</strain>
    </source>
</reference>
<name>A0ABX1NNT6_9RHOO</name>
<sequence length="62" mass="6455">MPLLRIPGCFRDCDVRGTQPRPHGTGKDVDCSGNKNIPARNGATANEGQGAAGEHAVLASLR</sequence>
<keyword evidence="3" id="KW-1185">Reference proteome</keyword>
<evidence type="ECO:0000256" key="1">
    <source>
        <dbReference type="SAM" id="MobiDB-lite"/>
    </source>
</evidence>
<protein>
    <submittedName>
        <fullName evidence="2">Uncharacterized protein</fullName>
    </submittedName>
</protein>
<dbReference type="EMBL" id="WTVS01000101">
    <property type="protein sequence ID" value="NMG00811.1"/>
    <property type="molecule type" value="Genomic_DNA"/>
</dbReference>
<organism evidence="2 3">
    <name type="scientific">Aromatoleum toluolicum</name>
    <dbReference type="NCBI Taxonomy" id="90060"/>
    <lineage>
        <taxon>Bacteria</taxon>
        <taxon>Pseudomonadati</taxon>
        <taxon>Pseudomonadota</taxon>
        <taxon>Betaproteobacteria</taxon>
        <taxon>Rhodocyclales</taxon>
        <taxon>Rhodocyclaceae</taxon>
        <taxon>Aromatoleum</taxon>
    </lineage>
</organism>
<feature type="region of interest" description="Disordered" evidence="1">
    <location>
        <begin position="16"/>
        <end position="35"/>
    </location>
</feature>